<dbReference type="Pfam" id="PF01638">
    <property type="entry name" value="HxlR"/>
    <property type="match status" value="1"/>
</dbReference>
<proteinExistence type="predicted"/>
<comment type="caution">
    <text evidence="2">The sequence shown here is derived from an EMBL/GenBank/DDBJ whole genome shotgun (WGS) entry which is preliminary data.</text>
</comment>
<dbReference type="InterPro" id="IPR002577">
    <property type="entry name" value="HTH_HxlR"/>
</dbReference>
<reference evidence="2" key="1">
    <citation type="submission" date="2020-07" db="EMBL/GenBank/DDBJ databases">
        <title>Genomic analysis of a strain of Sedimentibacter Hydroxybenzoicus DSM7310.</title>
        <authorList>
            <person name="Ma S."/>
        </authorList>
    </citation>
    <scope>NUCLEOTIDE SEQUENCE</scope>
    <source>
        <strain evidence="2">DSM 7310</strain>
    </source>
</reference>
<name>A0A974GXN1_SEDHY</name>
<evidence type="ECO:0000259" key="1">
    <source>
        <dbReference type="PROSITE" id="PS51118"/>
    </source>
</evidence>
<dbReference type="InterPro" id="IPR036390">
    <property type="entry name" value="WH_DNA-bd_sf"/>
</dbReference>
<gene>
    <name evidence="2" type="ORF">HZF24_13890</name>
</gene>
<dbReference type="Gene3D" id="1.10.10.10">
    <property type="entry name" value="Winged helix-like DNA-binding domain superfamily/Winged helix DNA-binding domain"/>
    <property type="match status" value="1"/>
</dbReference>
<dbReference type="SUPFAM" id="SSF46785">
    <property type="entry name" value="Winged helix' DNA-binding domain"/>
    <property type="match status" value="1"/>
</dbReference>
<dbReference type="PROSITE" id="PS51118">
    <property type="entry name" value="HTH_HXLR"/>
    <property type="match status" value="1"/>
</dbReference>
<keyword evidence="3" id="KW-1185">Reference proteome</keyword>
<dbReference type="Proteomes" id="UP000611629">
    <property type="component" value="Unassembled WGS sequence"/>
</dbReference>
<protein>
    <submittedName>
        <fullName evidence="2">Helix-turn-helix transcriptional regulator</fullName>
    </submittedName>
</protein>
<organism evidence="2 3">
    <name type="scientific">Sedimentibacter hydroxybenzoicus DSM 7310</name>
    <dbReference type="NCBI Taxonomy" id="1123245"/>
    <lineage>
        <taxon>Bacteria</taxon>
        <taxon>Bacillati</taxon>
        <taxon>Bacillota</taxon>
        <taxon>Tissierellia</taxon>
        <taxon>Sedimentibacter</taxon>
    </lineage>
</organism>
<sequence length="105" mass="12488">MKNKVSNGFQIVQDLIKLRWVPEILKSIYSGNQRYTDILESIPYMSHTELNRKLSILTERKVIDKAVEGDNTYYSLLNFGNELVHIFYHLEDLEEKYFQHSHKIV</sequence>
<dbReference type="AlphaFoldDB" id="A0A974GXN1"/>
<dbReference type="InterPro" id="IPR036388">
    <property type="entry name" value="WH-like_DNA-bd_sf"/>
</dbReference>
<evidence type="ECO:0000313" key="3">
    <source>
        <dbReference type="Proteomes" id="UP000611629"/>
    </source>
</evidence>
<accession>A0A974GXN1</accession>
<feature type="domain" description="HTH hxlR-type" evidence="1">
    <location>
        <begin position="5"/>
        <end position="102"/>
    </location>
</feature>
<evidence type="ECO:0000313" key="2">
    <source>
        <dbReference type="EMBL" id="NYB75235.1"/>
    </source>
</evidence>
<dbReference type="RefSeq" id="WP_179238941.1">
    <property type="nucleotide sequence ID" value="NZ_JACBNQ010000019.1"/>
</dbReference>
<dbReference type="EMBL" id="JACBNQ010000019">
    <property type="protein sequence ID" value="NYB75235.1"/>
    <property type="molecule type" value="Genomic_DNA"/>
</dbReference>